<accession>A0AAD9KWJ9</accession>
<proteinExistence type="predicted"/>
<dbReference type="EMBL" id="JAODUO010000525">
    <property type="protein sequence ID" value="KAK2178887.1"/>
    <property type="molecule type" value="Genomic_DNA"/>
</dbReference>
<name>A0AAD9KWJ9_RIDPI</name>
<evidence type="ECO:0000313" key="1">
    <source>
        <dbReference type="EMBL" id="KAK2178887.1"/>
    </source>
</evidence>
<comment type="caution">
    <text evidence="1">The sequence shown here is derived from an EMBL/GenBank/DDBJ whole genome shotgun (WGS) entry which is preliminary data.</text>
</comment>
<sequence length="170" mass="18463">MGLNVERIEKEGDCAALWCRDLDVTPCVVGVFTWPARACDPTTLSSVGAITGCHLVGEGEATPYPDCVRHKADLHKVANGDELGRRHTAAVVHGSSIRTHSNVPYTEINLAAFWVSIDVNVRHLHLDLVCDWCIQQPTTAQVVAVILTSVTSRSKRLWFSGHPQGAATVI</sequence>
<protein>
    <submittedName>
        <fullName evidence="1">Uncharacterized protein</fullName>
    </submittedName>
</protein>
<organism evidence="1 2">
    <name type="scientific">Ridgeia piscesae</name>
    <name type="common">Tubeworm</name>
    <dbReference type="NCBI Taxonomy" id="27915"/>
    <lineage>
        <taxon>Eukaryota</taxon>
        <taxon>Metazoa</taxon>
        <taxon>Spiralia</taxon>
        <taxon>Lophotrochozoa</taxon>
        <taxon>Annelida</taxon>
        <taxon>Polychaeta</taxon>
        <taxon>Sedentaria</taxon>
        <taxon>Canalipalpata</taxon>
        <taxon>Sabellida</taxon>
        <taxon>Siboglinidae</taxon>
        <taxon>Ridgeia</taxon>
    </lineage>
</organism>
<dbReference type="AlphaFoldDB" id="A0AAD9KWJ9"/>
<gene>
    <name evidence="1" type="ORF">NP493_525g02031</name>
</gene>
<reference evidence="1" key="1">
    <citation type="journal article" date="2023" name="Mol. Biol. Evol.">
        <title>Third-Generation Sequencing Reveals the Adaptive Role of the Epigenome in Three Deep-Sea Polychaetes.</title>
        <authorList>
            <person name="Perez M."/>
            <person name="Aroh O."/>
            <person name="Sun Y."/>
            <person name="Lan Y."/>
            <person name="Juniper S.K."/>
            <person name="Young C.R."/>
            <person name="Angers B."/>
            <person name="Qian P.Y."/>
        </authorList>
    </citation>
    <scope>NUCLEOTIDE SEQUENCE</scope>
    <source>
        <strain evidence="1">R07B-5</strain>
    </source>
</reference>
<keyword evidence="2" id="KW-1185">Reference proteome</keyword>
<dbReference type="Proteomes" id="UP001209878">
    <property type="component" value="Unassembled WGS sequence"/>
</dbReference>
<evidence type="ECO:0000313" key="2">
    <source>
        <dbReference type="Proteomes" id="UP001209878"/>
    </source>
</evidence>